<accession>A0ABX8QRT8</accession>
<organism evidence="12 13">
    <name type="scientific">Actinomadura graeca</name>
    <dbReference type="NCBI Taxonomy" id="2750812"/>
    <lineage>
        <taxon>Bacteria</taxon>
        <taxon>Bacillati</taxon>
        <taxon>Actinomycetota</taxon>
        <taxon>Actinomycetes</taxon>
        <taxon>Streptosporangiales</taxon>
        <taxon>Thermomonosporaceae</taxon>
        <taxon>Actinomadura</taxon>
    </lineage>
</organism>
<dbReference type="PROSITE" id="PS01279">
    <property type="entry name" value="PCMT"/>
    <property type="match status" value="1"/>
</dbReference>
<dbReference type="CDD" id="cd02440">
    <property type="entry name" value="AdoMet_MTases"/>
    <property type="match status" value="1"/>
</dbReference>
<keyword evidence="7" id="KW-0808">Transferase</keyword>
<keyword evidence="6 12" id="KW-0489">Methyltransferase</keyword>
<evidence type="ECO:0000256" key="2">
    <source>
        <dbReference type="ARBA" id="ARBA00005369"/>
    </source>
</evidence>
<evidence type="ECO:0000256" key="4">
    <source>
        <dbReference type="ARBA" id="ARBA00013346"/>
    </source>
</evidence>
<evidence type="ECO:0000256" key="7">
    <source>
        <dbReference type="ARBA" id="ARBA00022679"/>
    </source>
</evidence>
<dbReference type="InterPro" id="IPR029063">
    <property type="entry name" value="SAM-dependent_MTases_sf"/>
</dbReference>
<dbReference type="InterPro" id="IPR000682">
    <property type="entry name" value="PCMT"/>
</dbReference>
<evidence type="ECO:0000256" key="10">
    <source>
        <dbReference type="ARBA" id="ARBA00031323"/>
    </source>
</evidence>
<evidence type="ECO:0000313" key="12">
    <source>
        <dbReference type="EMBL" id="QXJ21452.1"/>
    </source>
</evidence>
<comment type="similarity">
    <text evidence="2">Belongs to the methyltransferase superfamily. L-isoaspartyl/D-aspartyl protein methyltransferase family.</text>
</comment>
<dbReference type="GO" id="GO:0008168">
    <property type="term" value="F:methyltransferase activity"/>
    <property type="evidence" value="ECO:0007669"/>
    <property type="project" value="UniProtKB-KW"/>
</dbReference>
<keyword evidence="8" id="KW-0949">S-adenosyl-L-methionine</keyword>
<evidence type="ECO:0000256" key="5">
    <source>
        <dbReference type="ARBA" id="ARBA00022490"/>
    </source>
</evidence>
<comment type="subcellular location">
    <subcellularLocation>
        <location evidence="1">Cytoplasm</location>
    </subcellularLocation>
</comment>
<sequence length="269" mass="29268">MTPEDIRRAVPREAFVPDTLWIRQDDGWAVPITRQEHPEEWTRLVCDDEQPVITQVDDGVADKGIWPTSSGSSPEIMADMIDALDVRPGLRVLEIGTGTGYNAAVLATVVGAGNVTTVEIAPEIAAHARAALGRAGYPVNLVIADGVGGYAPGAPYDRIIVTAAAHRIPAAWIRQTRPGGVIVVPWAPTFHPDWPLCRLTVRPDGTAAGRFLGPASFMPLRGQRLPQSVIHDTERRWRQAGEPACTRYGITVTDREQRIWLDVPDNVVA</sequence>
<protein>
    <recommendedName>
        <fullName evidence="4">Protein-L-isoaspartate O-methyltransferase</fullName>
        <ecNumber evidence="3">2.1.1.77</ecNumber>
    </recommendedName>
    <alternativeName>
        <fullName evidence="11">L-isoaspartyl protein carboxyl methyltransferase</fullName>
    </alternativeName>
    <alternativeName>
        <fullName evidence="9">Protein L-isoaspartyl methyltransferase</fullName>
    </alternativeName>
    <alternativeName>
        <fullName evidence="10">Protein-beta-aspartate methyltransferase</fullName>
    </alternativeName>
</protein>
<dbReference type="Proteomes" id="UP001049518">
    <property type="component" value="Chromosome"/>
</dbReference>
<reference evidence="12" key="1">
    <citation type="submission" date="2020-07" db="EMBL/GenBank/DDBJ databases">
        <authorList>
            <person name="Tarantini F.S."/>
            <person name="Hong K.W."/>
            <person name="Chan K.G."/>
        </authorList>
    </citation>
    <scope>NUCLEOTIDE SEQUENCE</scope>
    <source>
        <strain evidence="12">32-07</strain>
    </source>
</reference>
<dbReference type="Pfam" id="PF01135">
    <property type="entry name" value="PCMT"/>
    <property type="match status" value="1"/>
</dbReference>
<keyword evidence="5" id="KW-0963">Cytoplasm</keyword>
<gene>
    <name evidence="12" type="ORF">AGRA3207_002305</name>
</gene>
<evidence type="ECO:0000313" key="13">
    <source>
        <dbReference type="Proteomes" id="UP001049518"/>
    </source>
</evidence>
<dbReference type="SUPFAM" id="SSF53335">
    <property type="entry name" value="S-adenosyl-L-methionine-dependent methyltransferases"/>
    <property type="match status" value="1"/>
</dbReference>
<keyword evidence="13" id="KW-1185">Reference proteome</keyword>
<evidence type="ECO:0000256" key="11">
    <source>
        <dbReference type="ARBA" id="ARBA00031350"/>
    </source>
</evidence>
<evidence type="ECO:0000256" key="6">
    <source>
        <dbReference type="ARBA" id="ARBA00022603"/>
    </source>
</evidence>
<dbReference type="PANTHER" id="PTHR11579">
    <property type="entry name" value="PROTEIN-L-ISOASPARTATE O-METHYLTRANSFERASE"/>
    <property type="match status" value="1"/>
</dbReference>
<dbReference type="RefSeq" id="WP_231334602.1">
    <property type="nucleotide sequence ID" value="NZ_CP059572.1"/>
</dbReference>
<dbReference type="GO" id="GO:0032259">
    <property type="term" value="P:methylation"/>
    <property type="evidence" value="ECO:0007669"/>
    <property type="project" value="UniProtKB-KW"/>
</dbReference>
<evidence type="ECO:0000256" key="1">
    <source>
        <dbReference type="ARBA" id="ARBA00004496"/>
    </source>
</evidence>
<dbReference type="EMBL" id="CP059572">
    <property type="protein sequence ID" value="QXJ21452.1"/>
    <property type="molecule type" value="Genomic_DNA"/>
</dbReference>
<proteinExistence type="inferred from homology"/>
<evidence type="ECO:0000256" key="8">
    <source>
        <dbReference type="ARBA" id="ARBA00022691"/>
    </source>
</evidence>
<evidence type="ECO:0000256" key="3">
    <source>
        <dbReference type="ARBA" id="ARBA00011890"/>
    </source>
</evidence>
<dbReference type="EC" id="2.1.1.77" evidence="3"/>
<evidence type="ECO:0000256" key="9">
    <source>
        <dbReference type="ARBA" id="ARBA00030757"/>
    </source>
</evidence>
<dbReference type="Gene3D" id="3.40.50.150">
    <property type="entry name" value="Vaccinia Virus protein VP39"/>
    <property type="match status" value="1"/>
</dbReference>
<dbReference type="PANTHER" id="PTHR11579:SF0">
    <property type="entry name" value="PROTEIN-L-ISOASPARTATE(D-ASPARTATE) O-METHYLTRANSFERASE"/>
    <property type="match status" value="1"/>
</dbReference>
<name>A0ABX8QRT8_9ACTN</name>